<keyword evidence="1" id="KW-0175">Coiled coil</keyword>
<evidence type="ECO:0000256" key="1">
    <source>
        <dbReference type="SAM" id="Coils"/>
    </source>
</evidence>
<comment type="caution">
    <text evidence="2">The sequence shown here is derived from an EMBL/GenBank/DDBJ whole genome shotgun (WGS) entry which is preliminary data.</text>
</comment>
<accession>A0A388KTE4</accession>
<evidence type="ECO:0000313" key="3">
    <source>
        <dbReference type="Proteomes" id="UP000265515"/>
    </source>
</evidence>
<keyword evidence="3" id="KW-1185">Reference proteome</keyword>
<dbReference type="AlphaFoldDB" id="A0A388KTE4"/>
<name>A0A388KTE4_CHABU</name>
<proteinExistence type="predicted"/>
<gene>
    <name evidence="2" type="ORF">CBR_g12987</name>
</gene>
<dbReference type="EMBL" id="BFEA01000180">
    <property type="protein sequence ID" value="GBG73268.1"/>
    <property type="molecule type" value="Genomic_DNA"/>
</dbReference>
<dbReference type="Proteomes" id="UP000265515">
    <property type="component" value="Unassembled WGS sequence"/>
</dbReference>
<protein>
    <submittedName>
        <fullName evidence="2">Uncharacterized protein</fullName>
    </submittedName>
</protein>
<reference evidence="2 3" key="1">
    <citation type="journal article" date="2018" name="Cell">
        <title>The Chara Genome: Secondary Complexity and Implications for Plant Terrestrialization.</title>
        <authorList>
            <person name="Nishiyama T."/>
            <person name="Sakayama H."/>
            <person name="Vries J.D."/>
            <person name="Buschmann H."/>
            <person name="Saint-Marcoux D."/>
            <person name="Ullrich K.K."/>
            <person name="Haas F.B."/>
            <person name="Vanderstraeten L."/>
            <person name="Becker D."/>
            <person name="Lang D."/>
            <person name="Vosolsobe S."/>
            <person name="Rombauts S."/>
            <person name="Wilhelmsson P.K.I."/>
            <person name="Janitza P."/>
            <person name="Kern R."/>
            <person name="Heyl A."/>
            <person name="Rumpler F."/>
            <person name="Villalobos L.I.A.C."/>
            <person name="Clay J.M."/>
            <person name="Skokan R."/>
            <person name="Toyoda A."/>
            <person name="Suzuki Y."/>
            <person name="Kagoshima H."/>
            <person name="Schijlen E."/>
            <person name="Tajeshwar N."/>
            <person name="Catarino B."/>
            <person name="Hetherington A.J."/>
            <person name="Saltykova A."/>
            <person name="Bonnot C."/>
            <person name="Breuninger H."/>
            <person name="Symeonidi A."/>
            <person name="Radhakrishnan G.V."/>
            <person name="Van Nieuwerburgh F."/>
            <person name="Deforce D."/>
            <person name="Chang C."/>
            <person name="Karol K.G."/>
            <person name="Hedrich R."/>
            <person name="Ulvskov P."/>
            <person name="Glockner G."/>
            <person name="Delwiche C.F."/>
            <person name="Petrasek J."/>
            <person name="Van de Peer Y."/>
            <person name="Friml J."/>
            <person name="Beilby M."/>
            <person name="Dolan L."/>
            <person name="Kohara Y."/>
            <person name="Sugano S."/>
            <person name="Fujiyama A."/>
            <person name="Delaux P.-M."/>
            <person name="Quint M."/>
            <person name="TheiBen G."/>
            <person name="Hagemann M."/>
            <person name="Harholt J."/>
            <person name="Dunand C."/>
            <person name="Zachgo S."/>
            <person name="Langdale J."/>
            <person name="Maumus F."/>
            <person name="Straeten D.V.D."/>
            <person name="Gould S.B."/>
            <person name="Rensing S.A."/>
        </authorList>
    </citation>
    <scope>NUCLEOTIDE SEQUENCE [LARGE SCALE GENOMIC DNA]</scope>
    <source>
        <strain evidence="2 3">S276</strain>
    </source>
</reference>
<dbReference type="Gramene" id="GBG73268">
    <property type="protein sequence ID" value="GBG73268"/>
    <property type="gene ID" value="CBR_g12987"/>
</dbReference>
<feature type="coiled-coil region" evidence="1">
    <location>
        <begin position="214"/>
        <end position="241"/>
    </location>
</feature>
<organism evidence="2 3">
    <name type="scientific">Chara braunii</name>
    <name type="common">Braun's stonewort</name>
    <dbReference type="NCBI Taxonomy" id="69332"/>
    <lineage>
        <taxon>Eukaryota</taxon>
        <taxon>Viridiplantae</taxon>
        <taxon>Streptophyta</taxon>
        <taxon>Charophyceae</taxon>
        <taxon>Charales</taxon>
        <taxon>Characeae</taxon>
        <taxon>Chara</taxon>
    </lineage>
</organism>
<sequence length="494" mass="56624">MDGLGLCRVSRMVREQSMMKRMFRGWTPRRLEEGVEMVLPTRNEWRGTACDLVGVEVVTAMSFLWVERIWNPVRESEAWDEIAEGDVESLETLYLSKKGWYLFCVCLAAGWDPTWILGEAERLTWEMGCEFANKGWDEVRSRVVLGGWEELRMPYQRVQTWVSHFVANWFGGYEHIQTVAESLSEVDLGFTWLADAYYRTSLRLGPFHFHGDHADEVVEILKALKDDRSTMEDEVEEAILRREVAATPSYVGDVFLLFERVWIRVEVNMPARGGVHNLVMDWVGVELVEDTVYLVVELEWRRRGEFGGVSLDLPGRVHAMGSLYLSKEGWRNFGLALAAGGNPVWMFNGAWQVTWREGFAFADPERDDVTATVWVLEVGARILAHESVRMSLPPFLLARLGGTERVEQAVAALSRLSFSDMTVYQEYDRAFLELGPFEEDQEYEVLRILHVVVATKPGVPTIAEETLKEITRREIGCGMTYVDDVHRLFEEVIG</sequence>
<evidence type="ECO:0000313" key="2">
    <source>
        <dbReference type="EMBL" id="GBG73268.1"/>
    </source>
</evidence>